<accession>A0A8S5U1Z4</accession>
<proteinExistence type="predicted"/>
<protein>
    <submittedName>
        <fullName evidence="1">Uncharacterized protein</fullName>
    </submittedName>
</protein>
<name>A0A8S5U1Z4_9CAUD</name>
<organism evidence="1">
    <name type="scientific">Siphoviridae sp. ctdHi7</name>
    <dbReference type="NCBI Taxonomy" id="2825577"/>
    <lineage>
        <taxon>Viruses</taxon>
        <taxon>Duplodnaviria</taxon>
        <taxon>Heunggongvirae</taxon>
        <taxon>Uroviricota</taxon>
        <taxon>Caudoviricetes</taxon>
    </lineage>
</organism>
<evidence type="ECO:0000313" key="1">
    <source>
        <dbReference type="EMBL" id="DAF88454.1"/>
    </source>
</evidence>
<reference evidence="1" key="1">
    <citation type="journal article" date="2021" name="Proc. Natl. Acad. Sci. U.S.A.">
        <title>A Catalog of Tens of Thousands of Viruses from Human Metagenomes Reveals Hidden Associations with Chronic Diseases.</title>
        <authorList>
            <person name="Tisza M.J."/>
            <person name="Buck C.B."/>
        </authorList>
    </citation>
    <scope>NUCLEOTIDE SEQUENCE</scope>
    <source>
        <strain evidence="1">CtdHi7</strain>
    </source>
</reference>
<sequence length="53" mass="5949">MIIGEVVETLIYIKDSPTLSDREREAVIEACNLLDKLPRLAEATEYEPGAESR</sequence>
<dbReference type="EMBL" id="BK015985">
    <property type="protein sequence ID" value="DAF88454.1"/>
    <property type="molecule type" value="Genomic_DNA"/>
</dbReference>